<evidence type="ECO:0000256" key="1">
    <source>
        <dbReference type="ARBA" id="ARBA00004370"/>
    </source>
</evidence>
<comment type="function">
    <text evidence="5">Probably involved in the biogenesis of the COX complex.</text>
</comment>
<keyword evidence="5" id="KW-0496">Mitochondrion</keyword>
<organism evidence="6 7">
    <name type="scientific">Linnemannia gamsii</name>
    <dbReference type="NCBI Taxonomy" id="64522"/>
    <lineage>
        <taxon>Eukaryota</taxon>
        <taxon>Fungi</taxon>
        <taxon>Fungi incertae sedis</taxon>
        <taxon>Mucoromycota</taxon>
        <taxon>Mortierellomycotina</taxon>
        <taxon>Mortierellomycetes</taxon>
        <taxon>Mortierellales</taxon>
        <taxon>Mortierellaceae</taxon>
        <taxon>Linnemannia</taxon>
    </lineage>
</organism>
<feature type="transmembrane region" description="Helical" evidence="5">
    <location>
        <begin position="86"/>
        <end position="106"/>
    </location>
</feature>
<dbReference type="PANTHER" id="PTHR23427:SF2">
    <property type="entry name" value="SURFEIT LOCUS PROTEIN 1"/>
    <property type="match status" value="1"/>
</dbReference>
<keyword evidence="3 5" id="KW-1133">Transmembrane helix</keyword>
<comment type="subcellular location">
    <subcellularLocation>
        <location evidence="1">Membrane</location>
    </subcellularLocation>
    <subcellularLocation>
        <location evidence="5">Mitochondrion inner membrane</location>
        <topology evidence="5">Multi-pass membrane protein</topology>
    </subcellularLocation>
</comment>
<keyword evidence="2 5" id="KW-0812">Transmembrane</keyword>
<evidence type="ECO:0000256" key="2">
    <source>
        <dbReference type="ARBA" id="ARBA00022692"/>
    </source>
</evidence>
<dbReference type="Pfam" id="PF02104">
    <property type="entry name" value="SURF1"/>
    <property type="match status" value="1"/>
</dbReference>
<name>A0A9P6RFA1_9FUNG</name>
<dbReference type="GO" id="GO:0033617">
    <property type="term" value="P:mitochondrial respiratory chain complex IV assembly"/>
    <property type="evidence" value="ECO:0007669"/>
    <property type="project" value="TreeGrafter"/>
</dbReference>
<comment type="similarity">
    <text evidence="5">Belongs to the SURF1 family.</text>
</comment>
<dbReference type="InterPro" id="IPR045214">
    <property type="entry name" value="Surf1/Surf4"/>
</dbReference>
<dbReference type="PROSITE" id="PS50895">
    <property type="entry name" value="SURF1"/>
    <property type="match status" value="1"/>
</dbReference>
<dbReference type="PANTHER" id="PTHR23427">
    <property type="entry name" value="SURFEIT LOCUS PROTEIN"/>
    <property type="match status" value="1"/>
</dbReference>
<evidence type="ECO:0000313" key="6">
    <source>
        <dbReference type="EMBL" id="KAG0319112.1"/>
    </source>
</evidence>
<keyword evidence="5" id="KW-0999">Mitochondrion inner membrane</keyword>
<protein>
    <recommendedName>
        <fullName evidence="5">SURF1-like protein</fullName>
    </recommendedName>
</protein>
<evidence type="ECO:0000313" key="7">
    <source>
        <dbReference type="Proteomes" id="UP000823405"/>
    </source>
</evidence>
<dbReference type="EMBL" id="JAAAIN010000162">
    <property type="protein sequence ID" value="KAG0319112.1"/>
    <property type="molecule type" value="Genomic_DNA"/>
</dbReference>
<sequence length="334" mass="38011">MATTWMPRARSLLQEQARRLTAGSTSRTLSTLTTTAKTTNTSTPFRSIRILTRSGQLQDLSRVLQQQKSYTTLHQSSRTQSGRRRWGPVTIGLALCPIITFGLGTWQVQRLRWKVELIENLEDRMSLDAIPLPRKVNLSALDDFEYRKVKVTGKFRHDQEILLGPRTRGDGQPGYFLITPFERSNGSKILVRRGWVPRDKKDQSTRLDGLPEGELTVEGLLRSGEQKASSFVPENSPEKNEWYSLDLEAMAKQSDSQPVVVEMILDTPAHLIKSELIDKDIPVGRSPVVELRNHHTEYIVTWYSLCVATTAMLYILMRRPPAVKKPPQMLPRHV</sequence>
<keyword evidence="7" id="KW-1185">Reference proteome</keyword>
<dbReference type="AlphaFoldDB" id="A0A9P6RFA1"/>
<evidence type="ECO:0000256" key="5">
    <source>
        <dbReference type="RuleBase" id="RU363076"/>
    </source>
</evidence>
<comment type="caution">
    <text evidence="6">The sequence shown here is derived from an EMBL/GenBank/DDBJ whole genome shotgun (WGS) entry which is preliminary data.</text>
</comment>
<gene>
    <name evidence="6" type="primary">SHY1</name>
    <name evidence="6" type="ORF">BGZ97_002759</name>
</gene>
<dbReference type="Proteomes" id="UP000823405">
    <property type="component" value="Unassembled WGS sequence"/>
</dbReference>
<feature type="transmembrane region" description="Helical" evidence="5">
    <location>
        <begin position="298"/>
        <end position="317"/>
    </location>
</feature>
<dbReference type="InterPro" id="IPR002994">
    <property type="entry name" value="Surf1/Shy1"/>
</dbReference>
<proteinExistence type="inferred from homology"/>
<dbReference type="CDD" id="cd06662">
    <property type="entry name" value="SURF1"/>
    <property type="match status" value="1"/>
</dbReference>
<reference evidence="6" key="1">
    <citation type="journal article" date="2020" name="Fungal Divers.">
        <title>Resolving the Mortierellaceae phylogeny through synthesis of multi-gene phylogenetics and phylogenomics.</title>
        <authorList>
            <person name="Vandepol N."/>
            <person name="Liber J."/>
            <person name="Desiro A."/>
            <person name="Na H."/>
            <person name="Kennedy M."/>
            <person name="Barry K."/>
            <person name="Grigoriev I.V."/>
            <person name="Miller A.N."/>
            <person name="O'Donnell K."/>
            <person name="Stajich J.E."/>
            <person name="Bonito G."/>
        </authorList>
    </citation>
    <scope>NUCLEOTIDE SEQUENCE</scope>
    <source>
        <strain evidence="6">NVP60</strain>
    </source>
</reference>
<accession>A0A9P6RFA1</accession>
<evidence type="ECO:0000256" key="4">
    <source>
        <dbReference type="ARBA" id="ARBA00023136"/>
    </source>
</evidence>
<dbReference type="GO" id="GO:0005743">
    <property type="term" value="C:mitochondrial inner membrane"/>
    <property type="evidence" value="ECO:0007669"/>
    <property type="project" value="UniProtKB-SubCell"/>
</dbReference>
<dbReference type="OrthoDB" id="10040024at2759"/>
<evidence type="ECO:0000256" key="3">
    <source>
        <dbReference type="ARBA" id="ARBA00022989"/>
    </source>
</evidence>
<keyword evidence="4 5" id="KW-0472">Membrane</keyword>